<evidence type="ECO:0000256" key="1">
    <source>
        <dbReference type="ARBA" id="ARBA00022630"/>
    </source>
</evidence>
<gene>
    <name evidence="4" type="ORF">GGR21_000626</name>
</gene>
<keyword evidence="2" id="KW-0288">FMN</keyword>
<dbReference type="EMBL" id="JACIEP010000002">
    <property type="protein sequence ID" value="MBB4034739.1"/>
    <property type="molecule type" value="Genomic_DNA"/>
</dbReference>
<dbReference type="Proteomes" id="UP000555103">
    <property type="component" value="Unassembled WGS sequence"/>
</dbReference>
<keyword evidence="1" id="KW-0285">Flavoprotein</keyword>
<sequence length="219" mass="25236">MKKVIAINGSPRKSGNTTTLLQKALEGACSNEAQIEIIHLYDLSYKGCVSCFSCKQKNSKHLGICTMKDELTPILYKIMNCNTLILGSPIYFSDVTGEMRSFLERLLFMNLSYEKLSSDGRGGSNFKGRINTGFIFTMNVNQEQATFLRYNRIFEGLQSLQRLLNGKWEYMMSYDTYQFKDYSKYAVEIFDEAKKRKVREEQFPVDAQKAFEMGKRLSK</sequence>
<dbReference type="Gene3D" id="3.40.50.360">
    <property type="match status" value="1"/>
</dbReference>
<dbReference type="RefSeq" id="WP_183305693.1">
    <property type="nucleotide sequence ID" value="NZ_JACIEP010000002.1"/>
</dbReference>
<accession>A0A840CJ91</accession>
<dbReference type="InterPro" id="IPR029039">
    <property type="entry name" value="Flavoprotein-like_sf"/>
</dbReference>
<evidence type="ECO:0000256" key="2">
    <source>
        <dbReference type="ARBA" id="ARBA00022643"/>
    </source>
</evidence>
<dbReference type="SUPFAM" id="SSF52218">
    <property type="entry name" value="Flavoproteins"/>
    <property type="match status" value="1"/>
</dbReference>
<evidence type="ECO:0000313" key="5">
    <source>
        <dbReference type="Proteomes" id="UP000555103"/>
    </source>
</evidence>
<feature type="domain" description="NADPH-dependent FMN reductase-like" evidence="3">
    <location>
        <begin position="3"/>
        <end position="107"/>
    </location>
</feature>
<dbReference type="PANTHER" id="PTHR43278">
    <property type="entry name" value="NAD(P)H-DEPENDENT FMN-CONTAINING OXIDOREDUCTASE YWQN-RELATED"/>
    <property type="match status" value="1"/>
</dbReference>
<dbReference type="InterPro" id="IPR005025">
    <property type="entry name" value="FMN_Rdtase-like_dom"/>
</dbReference>
<dbReference type="AlphaFoldDB" id="A0A840CJ91"/>
<name>A0A840CJ91_9BACT</name>
<dbReference type="Pfam" id="PF03358">
    <property type="entry name" value="FMN_red"/>
    <property type="match status" value="1"/>
</dbReference>
<dbReference type="PANTHER" id="PTHR43278:SF2">
    <property type="entry name" value="IRON-SULFUR FLAVOPROTEIN"/>
    <property type="match status" value="1"/>
</dbReference>
<reference evidence="4 5" key="1">
    <citation type="submission" date="2020-08" db="EMBL/GenBank/DDBJ databases">
        <title>Genomic Encyclopedia of Type Strains, Phase IV (KMG-IV): sequencing the most valuable type-strain genomes for metagenomic binning, comparative biology and taxonomic classification.</title>
        <authorList>
            <person name="Goeker M."/>
        </authorList>
    </citation>
    <scope>NUCLEOTIDE SEQUENCE [LARGE SCALE GENOMIC DNA]</scope>
    <source>
        <strain evidence="4 5">DSM 104969</strain>
    </source>
</reference>
<dbReference type="GO" id="GO:0016491">
    <property type="term" value="F:oxidoreductase activity"/>
    <property type="evidence" value="ECO:0007669"/>
    <property type="project" value="InterPro"/>
</dbReference>
<evidence type="ECO:0000313" key="4">
    <source>
        <dbReference type="EMBL" id="MBB4034739.1"/>
    </source>
</evidence>
<comment type="caution">
    <text evidence="4">The sequence shown here is derived from an EMBL/GenBank/DDBJ whole genome shotgun (WGS) entry which is preliminary data.</text>
</comment>
<evidence type="ECO:0000259" key="3">
    <source>
        <dbReference type="Pfam" id="PF03358"/>
    </source>
</evidence>
<dbReference type="InterPro" id="IPR051796">
    <property type="entry name" value="ISF_SsuE-like"/>
</dbReference>
<organism evidence="4 5">
    <name type="scientific">Dysgonomonas hofstadii</name>
    <dbReference type="NCBI Taxonomy" id="637886"/>
    <lineage>
        <taxon>Bacteria</taxon>
        <taxon>Pseudomonadati</taxon>
        <taxon>Bacteroidota</taxon>
        <taxon>Bacteroidia</taxon>
        <taxon>Bacteroidales</taxon>
        <taxon>Dysgonomonadaceae</taxon>
        <taxon>Dysgonomonas</taxon>
    </lineage>
</organism>
<keyword evidence="5" id="KW-1185">Reference proteome</keyword>
<protein>
    <submittedName>
        <fullName evidence="4">Multimeric flavodoxin WrbA</fullName>
    </submittedName>
</protein>
<proteinExistence type="predicted"/>